<reference evidence="1 3" key="2">
    <citation type="journal article" date="2012" name="J. Bacteriol.">
        <title>Complete Genome Sequence of Rahnella sp. Strain Y9602, a Gammaproteobacterium Isolate from Metal- and Radionuclide-Contaminated Soil.</title>
        <authorList>
            <person name="Martinez R.J."/>
            <person name="Bruce D."/>
            <person name="Detter C."/>
            <person name="Goodwin L.A."/>
            <person name="Han J."/>
            <person name="Han C.S."/>
            <person name="Held B."/>
            <person name="Land M.L."/>
            <person name="Mikhailova N."/>
            <person name="Nolan M."/>
            <person name="Pennacchio L."/>
            <person name="Pitluck S."/>
            <person name="Tapia R."/>
            <person name="Woyke T."/>
            <person name="Sobecky P.A."/>
        </authorList>
    </citation>
    <scope>NUCLEOTIDE SEQUENCE [LARGE SCALE GENOMIC DNA]</scope>
    <source>
        <strain evidence="1 3">Y9602</strain>
    </source>
</reference>
<dbReference type="OrthoDB" id="1076572at2"/>
<dbReference type="GeneID" id="95417349"/>
<reference evidence="3" key="1">
    <citation type="submission" date="2011-01" db="EMBL/GenBank/DDBJ databases">
        <title>Complete sequence of chromosome of Rahnella sp. Y9602.</title>
        <authorList>
            <consortium name="US DOE Joint Genome Institute"/>
            <person name="Lucas S."/>
            <person name="Copeland A."/>
            <person name="Lapidus A."/>
            <person name="Cheng J.-F."/>
            <person name="Goodwin L."/>
            <person name="Pitluck S."/>
            <person name="Lu M."/>
            <person name="Detter J.C."/>
            <person name="Han C."/>
            <person name="Tapia R."/>
            <person name="Land M."/>
            <person name="Hauser L."/>
            <person name="Kyrpides N."/>
            <person name="Ivanova N."/>
            <person name="Ovchinnikova G."/>
            <person name="Pagani I."/>
            <person name="Sobecky P.A."/>
            <person name="Martinez R.J."/>
            <person name="Woyke T."/>
        </authorList>
    </citation>
    <scope>NUCLEOTIDE SEQUENCE [LARGE SCALE GENOMIC DNA]</scope>
    <source>
        <strain evidence="3">Y9602</strain>
    </source>
</reference>
<accession>A0A0H3F8W3</accession>
<organism evidence="1 3">
    <name type="scientific">Rahnella sp. (strain Y9602)</name>
    <dbReference type="NCBI Taxonomy" id="2703885"/>
    <lineage>
        <taxon>Bacteria</taxon>
        <taxon>Pseudomonadati</taxon>
        <taxon>Pseudomonadota</taxon>
        <taxon>Gammaproteobacteria</taxon>
        <taxon>Enterobacterales</taxon>
        <taxon>Yersiniaceae</taxon>
        <taxon>Rahnella</taxon>
    </lineage>
</organism>
<gene>
    <name evidence="1" type="ordered locus">Rahaq_2036</name>
    <name evidence="2" type="ORF">ACFPK4_18810</name>
</gene>
<dbReference type="HOGENOM" id="CLU_1883959_0_0_6"/>
<evidence type="ECO:0000313" key="1">
    <source>
        <dbReference type="EMBL" id="ADW73651.1"/>
    </source>
</evidence>
<reference evidence="2 4" key="3">
    <citation type="submission" date="2024-09" db="EMBL/GenBank/DDBJ databases">
        <title>Genomes of Rahnella.</title>
        <authorList>
            <person name="Mnguni F.C."/>
            <person name="Shin G.Y."/>
            <person name="Coutinho T."/>
        </authorList>
    </citation>
    <scope>NUCLEOTIDE SEQUENCE [LARGE SCALE GENOMIC DNA]</scope>
    <source>
        <strain evidence="2 4">20WA0057</strain>
    </source>
</reference>
<evidence type="ECO:0000313" key="4">
    <source>
        <dbReference type="Proteomes" id="UP001598201"/>
    </source>
</evidence>
<dbReference type="eggNOG" id="ENOG5032U7G">
    <property type="taxonomic scope" value="Bacteria"/>
</dbReference>
<dbReference type="Proteomes" id="UP001598201">
    <property type="component" value="Unassembled WGS sequence"/>
</dbReference>
<keyword evidence="4" id="KW-1185">Reference proteome</keyword>
<name>A0A0H3F8W3_RAHSY</name>
<dbReference type="EMBL" id="CP002505">
    <property type="protein sequence ID" value="ADW73651.1"/>
    <property type="molecule type" value="Genomic_DNA"/>
</dbReference>
<dbReference type="Proteomes" id="UP000007257">
    <property type="component" value="Chromosome"/>
</dbReference>
<sequence length="135" mass="14705">MTSEREALEKILGGKIEQSDSRSVPGVTVVDGQQVVYFSDDGKNKFRKQFNNVTCFSEPPNAVRGGVNDRGCKVTPPSGPLFHAISYHGDLNGWKKDIEIGANGLALLLAQIEGEQFVISDGRSFPLSDCKIEFS</sequence>
<evidence type="ECO:0000313" key="3">
    <source>
        <dbReference type="Proteomes" id="UP000007257"/>
    </source>
</evidence>
<evidence type="ECO:0000313" key="2">
    <source>
        <dbReference type="EMBL" id="MFD3225599.1"/>
    </source>
</evidence>
<proteinExistence type="predicted"/>
<dbReference type="RefSeq" id="WP_013575352.1">
    <property type="nucleotide sequence ID" value="NC_015061.1"/>
</dbReference>
<protein>
    <submittedName>
        <fullName evidence="1">Uncharacterized protein</fullName>
    </submittedName>
</protein>
<dbReference type="EMBL" id="JBHUCJ010000055">
    <property type="protein sequence ID" value="MFD3225599.1"/>
    <property type="molecule type" value="Genomic_DNA"/>
</dbReference>
<dbReference type="KEGG" id="rah:Rahaq_2036"/>
<dbReference type="AlphaFoldDB" id="A0A0H3F8W3"/>